<feature type="transmembrane region" description="Helical" evidence="2">
    <location>
        <begin position="128"/>
        <end position="149"/>
    </location>
</feature>
<dbReference type="Gene3D" id="2.40.50.1020">
    <property type="entry name" value="LytTr DNA-binding domain"/>
    <property type="match status" value="1"/>
</dbReference>
<proteinExistence type="predicted"/>
<sequence>MNDKQSGSYSMLVNGTVLGATPIKTSLLLVAASLSVLFTLVKPEASAGLGFWARFSFWVLHIGIGLLAILLASYCLRFWRLAQLSTVLSLGITGVIGAALAAPLYCVVELMYPPELIDGALDEFASQGWWQAIVAEFACVMPIMLMSWYTVNLPYLLNKPVLTTISEPDAPDDSFDETEKEIQERKQRLEHLYERLPEVLGRDIVAISSDLHYLNVYTTLGKTMILGSLKYYAEALVDSGMQVHRANWVAKKHIVKVHITTTDAYCVMTNGLKVAISRNKRKEVKNYFGQSVCAPAALASVPLRRVK</sequence>
<feature type="transmembrane region" description="Helical" evidence="2">
    <location>
        <begin position="12"/>
        <end position="38"/>
    </location>
</feature>
<protein>
    <recommendedName>
        <fullName evidence="3">HTH LytTR-type domain-containing protein</fullName>
    </recommendedName>
</protein>
<evidence type="ECO:0000313" key="4">
    <source>
        <dbReference type="EMBL" id="MDR7089470.1"/>
    </source>
</evidence>
<accession>A0ABU1UWD0</accession>
<keyword evidence="2" id="KW-0472">Membrane</keyword>
<feature type="transmembrane region" description="Helical" evidence="2">
    <location>
        <begin position="58"/>
        <end position="76"/>
    </location>
</feature>
<dbReference type="Proteomes" id="UP001253595">
    <property type="component" value="Unassembled WGS sequence"/>
</dbReference>
<organism evidence="4 5">
    <name type="scientific">Cellvibrio fibrivorans</name>
    <dbReference type="NCBI Taxonomy" id="126350"/>
    <lineage>
        <taxon>Bacteria</taxon>
        <taxon>Pseudomonadati</taxon>
        <taxon>Pseudomonadota</taxon>
        <taxon>Gammaproteobacteria</taxon>
        <taxon>Cellvibrionales</taxon>
        <taxon>Cellvibrionaceae</taxon>
        <taxon>Cellvibrio</taxon>
    </lineage>
</organism>
<keyword evidence="5" id="KW-1185">Reference proteome</keyword>
<keyword evidence="1" id="KW-0902">Two-component regulatory system</keyword>
<evidence type="ECO:0000256" key="1">
    <source>
        <dbReference type="ARBA" id="ARBA00023012"/>
    </source>
</evidence>
<evidence type="ECO:0000256" key="2">
    <source>
        <dbReference type="SAM" id="Phobius"/>
    </source>
</evidence>
<evidence type="ECO:0000313" key="5">
    <source>
        <dbReference type="Proteomes" id="UP001253595"/>
    </source>
</evidence>
<dbReference type="RefSeq" id="WP_310070641.1">
    <property type="nucleotide sequence ID" value="NZ_JAVDVX010000002.1"/>
</dbReference>
<dbReference type="SMART" id="SM00850">
    <property type="entry name" value="LytTR"/>
    <property type="match status" value="1"/>
</dbReference>
<keyword evidence="2" id="KW-0812">Transmembrane</keyword>
<comment type="caution">
    <text evidence="4">The sequence shown here is derived from an EMBL/GenBank/DDBJ whole genome shotgun (WGS) entry which is preliminary data.</text>
</comment>
<evidence type="ECO:0000259" key="3">
    <source>
        <dbReference type="PROSITE" id="PS50930"/>
    </source>
</evidence>
<name>A0ABU1UWD0_9GAMM</name>
<dbReference type="Pfam" id="PF04397">
    <property type="entry name" value="LytTR"/>
    <property type="match status" value="1"/>
</dbReference>
<gene>
    <name evidence="4" type="ORF">J2X05_001476</name>
</gene>
<reference evidence="4 5" key="1">
    <citation type="submission" date="2023-07" db="EMBL/GenBank/DDBJ databases">
        <title>Sorghum-associated microbial communities from plants grown in Nebraska, USA.</title>
        <authorList>
            <person name="Schachtman D."/>
        </authorList>
    </citation>
    <scope>NUCLEOTIDE SEQUENCE [LARGE SCALE GENOMIC DNA]</scope>
    <source>
        <strain evidence="4 5">BE190</strain>
    </source>
</reference>
<feature type="transmembrane region" description="Helical" evidence="2">
    <location>
        <begin position="88"/>
        <end position="108"/>
    </location>
</feature>
<dbReference type="EMBL" id="JAVDVX010000002">
    <property type="protein sequence ID" value="MDR7089470.1"/>
    <property type="molecule type" value="Genomic_DNA"/>
</dbReference>
<dbReference type="PROSITE" id="PS50930">
    <property type="entry name" value="HTH_LYTTR"/>
    <property type="match status" value="1"/>
</dbReference>
<dbReference type="InterPro" id="IPR007492">
    <property type="entry name" value="LytTR_DNA-bd_dom"/>
</dbReference>
<feature type="domain" description="HTH LytTR-type" evidence="3">
    <location>
        <begin position="202"/>
        <end position="290"/>
    </location>
</feature>
<keyword evidence="2" id="KW-1133">Transmembrane helix</keyword>